<feature type="non-terminal residue" evidence="1">
    <location>
        <position position="54"/>
    </location>
</feature>
<comment type="caution">
    <text evidence="1">The sequence shown here is derived from an EMBL/GenBank/DDBJ whole genome shotgun (WGS) entry which is preliminary data.</text>
</comment>
<reference evidence="1" key="1">
    <citation type="submission" date="2021-06" db="EMBL/GenBank/DDBJ databases">
        <authorList>
            <person name="Kallberg Y."/>
            <person name="Tangrot J."/>
            <person name="Rosling A."/>
        </authorList>
    </citation>
    <scope>NUCLEOTIDE SEQUENCE</scope>
    <source>
        <strain evidence="1">MA461A</strain>
    </source>
</reference>
<gene>
    <name evidence="1" type="ORF">RPERSI_LOCUS23592</name>
</gene>
<name>A0ACA9RXG1_9GLOM</name>
<accession>A0ACA9RXG1</accession>
<evidence type="ECO:0000313" key="2">
    <source>
        <dbReference type="Proteomes" id="UP000789920"/>
    </source>
</evidence>
<dbReference type="Proteomes" id="UP000789920">
    <property type="component" value="Unassembled WGS sequence"/>
</dbReference>
<keyword evidence="2" id="KW-1185">Reference proteome</keyword>
<proteinExistence type="predicted"/>
<dbReference type="EMBL" id="CAJVQC010073991">
    <property type="protein sequence ID" value="CAG8812704.1"/>
    <property type="molecule type" value="Genomic_DNA"/>
</dbReference>
<feature type="non-terminal residue" evidence="1">
    <location>
        <position position="1"/>
    </location>
</feature>
<evidence type="ECO:0000313" key="1">
    <source>
        <dbReference type="EMBL" id="CAG8812704.1"/>
    </source>
</evidence>
<organism evidence="1 2">
    <name type="scientific">Racocetra persica</name>
    <dbReference type="NCBI Taxonomy" id="160502"/>
    <lineage>
        <taxon>Eukaryota</taxon>
        <taxon>Fungi</taxon>
        <taxon>Fungi incertae sedis</taxon>
        <taxon>Mucoromycota</taxon>
        <taxon>Glomeromycotina</taxon>
        <taxon>Glomeromycetes</taxon>
        <taxon>Diversisporales</taxon>
        <taxon>Gigasporaceae</taxon>
        <taxon>Racocetra</taxon>
    </lineage>
</organism>
<sequence>KIELLLEEIQLVTLQSQALVDLKYSGSVRINLIDSAQNIAQVEKNKYIAPDSNQ</sequence>
<protein>
    <submittedName>
        <fullName evidence="1">17172_t:CDS:1</fullName>
    </submittedName>
</protein>